<name>A0ABS5WNL1_9RHOB</name>
<evidence type="ECO:0000313" key="1">
    <source>
        <dbReference type="EMBL" id="MBT3140234.1"/>
    </source>
</evidence>
<dbReference type="Proteomes" id="UP000763802">
    <property type="component" value="Unassembled WGS sequence"/>
</dbReference>
<reference evidence="1 2" key="1">
    <citation type="submission" date="2021-05" db="EMBL/GenBank/DDBJ databases">
        <title>Draft genomes of marine bacteria isolated from model chitin particles.</title>
        <authorList>
            <person name="Datta M.S."/>
            <person name="Schwartzman J.A."/>
            <person name="Cordero O."/>
        </authorList>
    </citation>
    <scope>NUCLEOTIDE SEQUENCE [LARGE SCALE GENOMIC DNA]</scope>
    <source>
        <strain evidence="1 2">4E07</strain>
    </source>
</reference>
<accession>A0ABS5WNL1</accession>
<proteinExistence type="predicted"/>
<protein>
    <submittedName>
        <fullName evidence="1">Uncharacterized protein</fullName>
    </submittedName>
</protein>
<comment type="caution">
    <text evidence="1">The sequence shown here is derived from an EMBL/GenBank/DDBJ whole genome shotgun (WGS) entry which is preliminary data.</text>
</comment>
<gene>
    <name evidence="1" type="ORF">KL867_04135</name>
</gene>
<keyword evidence="2" id="KW-1185">Reference proteome</keyword>
<dbReference type="RefSeq" id="WP_147232881.1">
    <property type="nucleotide sequence ID" value="NZ_JAHHDY010000008.1"/>
</dbReference>
<evidence type="ECO:0000313" key="2">
    <source>
        <dbReference type="Proteomes" id="UP000763802"/>
    </source>
</evidence>
<organism evidence="1 2">
    <name type="scientific">Falsiruegeria litorea</name>
    <dbReference type="NCBI Taxonomy" id="1280831"/>
    <lineage>
        <taxon>Bacteria</taxon>
        <taxon>Pseudomonadati</taxon>
        <taxon>Pseudomonadota</taxon>
        <taxon>Alphaproteobacteria</taxon>
        <taxon>Rhodobacterales</taxon>
        <taxon>Roseobacteraceae</taxon>
        <taxon>Falsiruegeria</taxon>
    </lineage>
</organism>
<dbReference type="EMBL" id="JAHHDY010000008">
    <property type="protein sequence ID" value="MBT3140234.1"/>
    <property type="molecule type" value="Genomic_DNA"/>
</dbReference>
<sequence length="131" mass="14389">MIADYLNAMAIDEGYFATEFVIGRFTATDTLRRNKEFSVSDERFGVGTTGESDTFELVLRSDTNIDYKFGRDAGPIDIVVSGHRAGNPKDVLGEQTFSLMINDIEVEDVDASFATSDLNLSSSNDEGSARR</sequence>